<comment type="caution">
    <text evidence="2">The sequence shown here is derived from an EMBL/GenBank/DDBJ whole genome shotgun (WGS) entry which is preliminary data.</text>
</comment>
<dbReference type="EMBL" id="CAICTM010002864">
    <property type="protein sequence ID" value="CAB9530408.1"/>
    <property type="molecule type" value="Genomic_DNA"/>
</dbReference>
<keyword evidence="3" id="KW-1185">Reference proteome</keyword>
<accession>A0A9N8HX05</accession>
<dbReference type="Proteomes" id="UP001153069">
    <property type="component" value="Unassembled WGS sequence"/>
</dbReference>
<organism evidence="2 3">
    <name type="scientific">Seminavis robusta</name>
    <dbReference type="NCBI Taxonomy" id="568900"/>
    <lineage>
        <taxon>Eukaryota</taxon>
        <taxon>Sar</taxon>
        <taxon>Stramenopiles</taxon>
        <taxon>Ochrophyta</taxon>
        <taxon>Bacillariophyta</taxon>
        <taxon>Bacillariophyceae</taxon>
        <taxon>Bacillariophycidae</taxon>
        <taxon>Naviculales</taxon>
        <taxon>Naviculaceae</taxon>
        <taxon>Seminavis</taxon>
    </lineage>
</organism>
<feature type="compositionally biased region" description="Basic residues" evidence="1">
    <location>
        <begin position="1"/>
        <end position="12"/>
    </location>
</feature>
<sequence length="89" mass="9321">MKRTGKTTKATRKPSQGACGTPKQVQLLLKHPPKKPASKKDTVKKAAGKKQATLNPTAVTPVAKAAPADKVDVGTLLQDPVPSTSPRPM</sequence>
<evidence type="ECO:0000313" key="3">
    <source>
        <dbReference type="Proteomes" id="UP001153069"/>
    </source>
</evidence>
<feature type="region of interest" description="Disordered" evidence="1">
    <location>
        <begin position="1"/>
        <end position="61"/>
    </location>
</feature>
<gene>
    <name evidence="2" type="ORF">SEMRO_2866_G338990.1</name>
</gene>
<proteinExistence type="predicted"/>
<protein>
    <submittedName>
        <fullName evidence="2">Uncharacterized protein</fullName>
    </submittedName>
</protein>
<name>A0A9N8HX05_9STRA</name>
<dbReference type="AlphaFoldDB" id="A0A9N8HX05"/>
<evidence type="ECO:0000256" key="1">
    <source>
        <dbReference type="SAM" id="MobiDB-lite"/>
    </source>
</evidence>
<evidence type="ECO:0000313" key="2">
    <source>
        <dbReference type="EMBL" id="CAB9530408.1"/>
    </source>
</evidence>
<reference evidence="2" key="1">
    <citation type="submission" date="2020-06" db="EMBL/GenBank/DDBJ databases">
        <authorList>
            <consortium name="Plant Systems Biology data submission"/>
        </authorList>
    </citation>
    <scope>NUCLEOTIDE SEQUENCE</scope>
    <source>
        <strain evidence="2">D6</strain>
    </source>
</reference>